<accession>A0A5B0RUB1</accession>
<feature type="compositionally biased region" description="Polar residues" evidence="1">
    <location>
        <begin position="261"/>
        <end position="271"/>
    </location>
</feature>
<feature type="region of interest" description="Disordered" evidence="1">
    <location>
        <begin position="1"/>
        <end position="45"/>
    </location>
</feature>
<sequence>MGAHLRNGRNISIEQQQRELQRQEQSQREPGSPPESGERTRFAGLQRGNDLRYILSPAAAKRLRKLREQSALNRRNSHETTGGRGFTVGERNFAGINQLLSDLLSARDDVQPIYPSTSAYRPLNVPGQYEYRDGQTSIDSDPSSKPSDPISSPRTTSSLTGRGHHHGQPQVRDGNQSLQRTMEHVRSSPRKPEPPTDESSPHPSHLQPRGDQGASWRGRNAQDMQELDSSRRTSQSREITTSPPKPASDSPSDNANASRAYNQPVTSTSAPFDTPILGRNVPGCWPNATGKQPYASTPATVYSTPIGVELLNQGDRAWRGYSQLH</sequence>
<comment type="caution">
    <text evidence="2">The sequence shown here is derived from an EMBL/GenBank/DDBJ whole genome shotgun (WGS) entry which is preliminary data.</text>
</comment>
<feature type="compositionally biased region" description="Basic and acidic residues" evidence="1">
    <location>
        <begin position="16"/>
        <end position="27"/>
    </location>
</feature>
<organism evidence="2 3">
    <name type="scientific">Puccinia graminis f. sp. tritici</name>
    <dbReference type="NCBI Taxonomy" id="56615"/>
    <lineage>
        <taxon>Eukaryota</taxon>
        <taxon>Fungi</taxon>
        <taxon>Dikarya</taxon>
        <taxon>Basidiomycota</taxon>
        <taxon>Pucciniomycotina</taxon>
        <taxon>Pucciniomycetes</taxon>
        <taxon>Pucciniales</taxon>
        <taxon>Pucciniaceae</taxon>
        <taxon>Puccinia</taxon>
    </lineage>
</organism>
<feature type="compositionally biased region" description="Polar residues" evidence="1">
    <location>
        <begin position="232"/>
        <end position="241"/>
    </location>
</feature>
<feature type="compositionally biased region" description="Low complexity" evidence="1">
    <location>
        <begin position="137"/>
        <end position="153"/>
    </location>
</feature>
<name>A0A5B0RUB1_PUCGR</name>
<evidence type="ECO:0000313" key="3">
    <source>
        <dbReference type="Proteomes" id="UP000325313"/>
    </source>
</evidence>
<feature type="compositionally biased region" description="Low complexity" evidence="1">
    <location>
        <begin position="247"/>
        <end position="260"/>
    </location>
</feature>
<protein>
    <submittedName>
        <fullName evidence="2">Uncharacterized protein</fullName>
    </submittedName>
</protein>
<feature type="region of interest" description="Disordered" evidence="1">
    <location>
        <begin position="68"/>
        <end position="89"/>
    </location>
</feature>
<proteinExistence type="predicted"/>
<dbReference type="Proteomes" id="UP000325313">
    <property type="component" value="Unassembled WGS sequence"/>
</dbReference>
<dbReference type="EMBL" id="VDEP01000137">
    <property type="protein sequence ID" value="KAA1129420.1"/>
    <property type="molecule type" value="Genomic_DNA"/>
</dbReference>
<gene>
    <name evidence="2" type="ORF">PGTUg99_033235</name>
</gene>
<feature type="compositionally biased region" description="Basic and acidic residues" evidence="1">
    <location>
        <begin position="181"/>
        <end position="194"/>
    </location>
</feature>
<evidence type="ECO:0000256" key="1">
    <source>
        <dbReference type="SAM" id="MobiDB-lite"/>
    </source>
</evidence>
<dbReference type="AlphaFoldDB" id="A0A5B0RUB1"/>
<feature type="region of interest" description="Disordered" evidence="1">
    <location>
        <begin position="114"/>
        <end position="274"/>
    </location>
</feature>
<reference evidence="2 3" key="1">
    <citation type="submission" date="2019-05" db="EMBL/GenBank/DDBJ databases">
        <title>Emergence of the Ug99 lineage of the wheat stem rust pathogen through somatic hybridization.</title>
        <authorList>
            <person name="Li F."/>
            <person name="Upadhyaya N.M."/>
            <person name="Sperschneider J."/>
            <person name="Matny O."/>
            <person name="Nguyen-Phuc H."/>
            <person name="Mago R."/>
            <person name="Raley C."/>
            <person name="Miller M.E."/>
            <person name="Silverstein K.A.T."/>
            <person name="Henningsen E."/>
            <person name="Hirsch C.D."/>
            <person name="Visser B."/>
            <person name="Pretorius Z.A."/>
            <person name="Steffenson B.J."/>
            <person name="Schwessinger B."/>
            <person name="Dodds P.N."/>
            <person name="Figueroa M."/>
        </authorList>
    </citation>
    <scope>NUCLEOTIDE SEQUENCE [LARGE SCALE GENOMIC DNA]</scope>
    <source>
        <strain evidence="2 3">Ug99</strain>
    </source>
</reference>
<evidence type="ECO:0000313" key="2">
    <source>
        <dbReference type="EMBL" id="KAA1129420.1"/>
    </source>
</evidence>